<dbReference type="HAMAP" id="MF_01152">
    <property type="entry name" value="DnaJ"/>
    <property type="match status" value="1"/>
</dbReference>
<dbReference type="InterPro" id="IPR036869">
    <property type="entry name" value="J_dom_sf"/>
</dbReference>
<evidence type="ECO:0000313" key="12">
    <source>
        <dbReference type="Proteomes" id="UP001214603"/>
    </source>
</evidence>
<dbReference type="GO" id="GO:0008270">
    <property type="term" value="F:zinc ion binding"/>
    <property type="evidence" value="ECO:0007669"/>
    <property type="project" value="UniProtKB-KW"/>
</dbReference>
<dbReference type="GO" id="GO:0006457">
    <property type="term" value="P:protein folding"/>
    <property type="evidence" value="ECO:0007669"/>
    <property type="project" value="InterPro"/>
</dbReference>
<dbReference type="SUPFAM" id="SSF49493">
    <property type="entry name" value="HSP40/DnaJ peptide-binding domain"/>
    <property type="match status" value="2"/>
</dbReference>
<dbReference type="SUPFAM" id="SSF46565">
    <property type="entry name" value="Chaperone J-domain"/>
    <property type="match status" value="1"/>
</dbReference>
<dbReference type="CDD" id="cd06257">
    <property type="entry name" value="DnaJ"/>
    <property type="match status" value="1"/>
</dbReference>
<evidence type="ECO:0000256" key="6">
    <source>
        <dbReference type="PROSITE-ProRule" id="PRU00546"/>
    </source>
</evidence>
<feature type="region of interest" description="Disordered" evidence="7">
    <location>
        <begin position="91"/>
        <end position="111"/>
    </location>
</feature>
<dbReference type="GO" id="GO:0009408">
    <property type="term" value="P:response to heat"/>
    <property type="evidence" value="ECO:0007669"/>
    <property type="project" value="InterPro"/>
</dbReference>
<keyword evidence="4 6" id="KW-0862">Zinc</keyword>
<dbReference type="FunFam" id="2.10.230.10:FF:000002">
    <property type="entry name" value="Molecular chaperone DnaJ"/>
    <property type="match status" value="1"/>
</dbReference>
<dbReference type="SUPFAM" id="SSF57938">
    <property type="entry name" value="DnaJ/Hsp40 cysteine-rich domain"/>
    <property type="match status" value="1"/>
</dbReference>
<keyword evidence="8" id="KW-0732">Signal</keyword>
<feature type="domain" description="CR-type" evidence="10">
    <location>
        <begin position="147"/>
        <end position="230"/>
    </location>
</feature>
<sequence>MGPLRGACVLGVLCLLCVAPLVAALRDYYDVLGVKRSASEREIKSSYRKIARAIHPDKHPEKAAEFMELSEAYQILSDAELRTVYDHHGAEAAKQRQAQNNNGQRPGDPLDLFRQFFGGGGPASDETPKGPRHTYNAELSLSDVYTGRLFTLEHIRPVLCPACYGSGAESSSDIHTCSTCNGHGVQLLRQQLMPGFSTNVQVPCQACGGKGRTITRHCKRCGGAKTVQERTELDVDVEAGAREGAEYVFEGLGEQGPDFDPGDVVVTVHTSTEPGDFRRVGHHLYYTVPLSLPEALLGFTKHLQHYDGHSVTLRRRTATQPGHVDRIPDEGMPVPDAEREHAHGRTAGDLFVTYQVVIPETSGKTRRALAQALGVEDSMHAEL</sequence>
<dbReference type="SMART" id="SM00271">
    <property type="entry name" value="DnaJ"/>
    <property type="match status" value="1"/>
</dbReference>
<name>A0AAF0E1R0_9BASI</name>
<dbReference type="InterPro" id="IPR044713">
    <property type="entry name" value="DNJA1/2-like"/>
</dbReference>
<dbReference type="InterPro" id="IPR001623">
    <property type="entry name" value="DnaJ_domain"/>
</dbReference>
<evidence type="ECO:0000256" key="3">
    <source>
        <dbReference type="ARBA" id="ARBA00022771"/>
    </source>
</evidence>
<dbReference type="FunFam" id="2.60.260.20:FF:000013">
    <property type="entry name" value="DnaJ subfamily B member 11"/>
    <property type="match status" value="1"/>
</dbReference>
<dbReference type="Gene3D" id="1.10.287.110">
    <property type="entry name" value="DnaJ domain"/>
    <property type="match status" value="1"/>
</dbReference>
<keyword evidence="1 6" id="KW-0479">Metal-binding</keyword>
<dbReference type="InterPro" id="IPR018253">
    <property type="entry name" value="DnaJ_domain_CS"/>
</dbReference>
<feature type="domain" description="J" evidence="9">
    <location>
        <begin position="27"/>
        <end position="89"/>
    </location>
</feature>
<evidence type="ECO:0000256" key="8">
    <source>
        <dbReference type="SAM" id="SignalP"/>
    </source>
</evidence>
<dbReference type="PROSITE" id="PS00636">
    <property type="entry name" value="DNAJ_1"/>
    <property type="match status" value="1"/>
</dbReference>
<feature type="signal peptide" evidence="8">
    <location>
        <begin position="1"/>
        <end position="24"/>
    </location>
</feature>
<dbReference type="PROSITE" id="PS50076">
    <property type="entry name" value="DNAJ_2"/>
    <property type="match status" value="1"/>
</dbReference>
<dbReference type="Pfam" id="PF00684">
    <property type="entry name" value="DnaJ_CXXCXGXG"/>
    <property type="match status" value="1"/>
</dbReference>
<dbReference type="InterPro" id="IPR012724">
    <property type="entry name" value="DnaJ"/>
</dbReference>
<evidence type="ECO:0000256" key="5">
    <source>
        <dbReference type="ARBA" id="ARBA00023186"/>
    </source>
</evidence>
<dbReference type="Proteomes" id="UP001214603">
    <property type="component" value="Chromosome 7"/>
</dbReference>
<dbReference type="Gene3D" id="2.60.260.20">
    <property type="entry name" value="Urease metallochaperone UreE, N-terminal domain"/>
    <property type="match status" value="2"/>
</dbReference>
<evidence type="ECO:0000313" key="11">
    <source>
        <dbReference type="EMBL" id="WFD04171.1"/>
    </source>
</evidence>
<dbReference type="InterPro" id="IPR002939">
    <property type="entry name" value="DnaJ_C"/>
</dbReference>
<keyword evidence="3 6" id="KW-0863">Zinc-finger</keyword>
<feature type="zinc finger region" description="CR-type" evidence="6">
    <location>
        <begin position="147"/>
        <end position="230"/>
    </location>
</feature>
<keyword evidence="5" id="KW-0143">Chaperone</keyword>
<dbReference type="Pfam" id="PF00226">
    <property type="entry name" value="DnaJ"/>
    <property type="match status" value="1"/>
</dbReference>
<dbReference type="CDD" id="cd10747">
    <property type="entry name" value="DnaJ_C"/>
    <property type="match status" value="1"/>
</dbReference>
<keyword evidence="2" id="KW-0677">Repeat</keyword>
<dbReference type="InterPro" id="IPR036410">
    <property type="entry name" value="HSP_DnaJ_Cys-rich_dom_sf"/>
</dbReference>
<accession>A0AAF0E1R0</accession>
<dbReference type="PRINTS" id="PR00625">
    <property type="entry name" value="JDOMAIN"/>
</dbReference>
<evidence type="ECO:0000256" key="1">
    <source>
        <dbReference type="ARBA" id="ARBA00022723"/>
    </source>
</evidence>
<dbReference type="InterPro" id="IPR008971">
    <property type="entry name" value="HSP40/DnaJ_pept-bd"/>
</dbReference>
<reference evidence="11" key="1">
    <citation type="submission" date="2023-03" db="EMBL/GenBank/DDBJ databases">
        <title>Mating type loci evolution in Malassezia.</title>
        <authorList>
            <person name="Coelho M.A."/>
        </authorList>
    </citation>
    <scope>NUCLEOTIDE SEQUENCE</scope>
    <source>
        <strain evidence="11">CBS 7876</strain>
    </source>
</reference>
<dbReference type="InterPro" id="IPR001305">
    <property type="entry name" value="HSP_DnaJ_Cys-rich_dom"/>
</dbReference>
<evidence type="ECO:0000256" key="4">
    <source>
        <dbReference type="ARBA" id="ARBA00022833"/>
    </source>
</evidence>
<dbReference type="Gene3D" id="2.10.230.10">
    <property type="entry name" value="Heat shock protein DnaJ, cysteine-rich domain"/>
    <property type="match status" value="1"/>
</dbReference>
<dbReference type="EMBL" id="CP119940">
    <property type="protein sequence ID" value="WFD04171.1"/>
    <property type="molecule type" value="Genomic_DNA"/>
</dbReference>
<evidence type="ECO:0000259" key="9">
    <source>
        <dbReference type="PROSITE" id="PS50076"/>
    </source>
</evidence>
<dbReference type="GO" id="GO:0030544">
    <property type="term" value="F:Hsp70 protein binding"/>
    <property type="evidence" value="ECO:0007669"/>
    <property type="project" value="InterPro"/>
</dbReference>
<evidence type="ECO:0000256" key="7">
    <source>
        <dbReference type="SAM" id="MobiDB-lite"/>
    </source>
</evidence>
<dbReference type="AlphaFoldDB" id="A0AAF0E1R0"/>
<keyword evidence="12" id="KW-1185">Reference proteome</keyword>
<evidence type="ECO:0000256" key="2">
    <source>
        <dbReference type="ARBA" id="ARBA00022737"/>
    </source>
</evidence>
<dbReference type="CDD" id="cd10719">
    <property type="entry name" value="DnaJ_zf"/>
    <property type="match status" value="1"/>
</dbReference>
<dbReference type="PANTHER" id="PTHR43888">
    <property type="entry name" value="DNAJ-LIKE-2, ISOFORM A-RELATED"/>
    <property type="match status" value="1"/>
</dbReference>
<organism evidence="11 12">
    <name type="scientific">Malassezia obtusa</name>
    <dbReference type="NCBI Taxonomy" id="76774"/>
    <lineage>
        <taxon>Eukaryota</taxon>
        <taxon>Fungi</taxon>
        <taxon>Dikarya</taxon>
        <taxon>Basidiomycota</taxon>
        <taxon>Ustilaginomycotina</taxon>
        <taxon>Malasseziomycetes</taxon>
        <taxon>Malasseziales</taxon>
        <taxon>Malasseziaceae</taxon>
        <taxon>Malassezia</taxon>
    </lineage>
</organism>
<dbReference type="Pfam" id="PF01556">
    <property type="entry name" value="DnaJ_C"/>
    <property type="match status" value="1"/>
</dbReference>
<feature type="chain" id="PRO_5042106903" evidence="8">
    <location>
        <begin position="25"/>
        <end position="383"/>
    </location>
</feature>
<dbReference type="PROSITE" id="PS51188">
    <property type="entry name" value="ZF_CR"/>
    <property type="match status" value="1"/>
</dbReference>
<dbReference type="GO" id="GO:0051082">
    <property type="term" value="F:unfolded protein binding"/>
    <property type="evidence" value="ECO:0007669"/>
    <property type="project" value="InterPro"/>
</dbReference>
<evidence type="ECO:0000259" key="10">
    <source>
        <dbReference type="PROSITE" id="PS51188"/>
    </source>
</evidence>
<dbReference type="GO" id="GO:0005524">
    <property type="term" value="F:ATP binding"/>
    <property type="evidence" value="ECO:0007669"/>
    <property type="project" value="InterPro"/>
</dbReference>
<gene>
    <name evidence="11" type="primary">SCJ1</name>
    <name evidence="11" type="ORF">MOBT1_002874</name>
</gene>
<protein>
    <submittedName>
        <fullName evidence="11">DnaJ- protein scj1</fullName>
    </submittedName>
</protein>
<proteinExistence type="inferred from homology"/>